<reference evidence="2" key="1">
    <citation type="submission" date="2025-08" db="UniProtKB">
        <authorList>
            <consortium name="Ensembl"/>
        </authorList>
    </citation>
    <scope>IDENTIFICATION</scope>
</reference>
<dbReference type="AlphaFoldDB" id="A0AAY4BPU6"/>
<evidence type="ECO:0000259" key="1">
    <source>
        <dbReference type="PROSITE" id="PS50041"/>
    </source>
</evidence>
<dbReference type="PANTHER" id="PTHR22803">
    <property type="entry name" value="MANNOSE, PHOSPHOLIPASE, LECTIN RECEPTOR RELATED"/>
    <property type="match status" value="1"/>
</dbReference>
<dbReference type="Gene3D" id="3.10.100.10">
    <property type="entry name" value="Mannose-Binding Protein A, subunit A"/>
    <property type="match status" value="1"/>
</dbReference>
<feature type="domain" description="C-type lectin" evidence="1">
    <location>
        <begin position="96"/>
        <end position="191"/>
    </location>
</feature>
<gene>
    <name evidence="2" type="primary">LOC114778029</name>
</gene>
<name>A0AAY4BPU6_9TELE</name>
<dbReference type="InterPro" id="IPR016187">
    <property type="entry name" value="CTDL_fold"/>
</dbReference>
<reference evidence="2" key="2">
    <citation type="submission" date="2025-09" db="UniProtKB">
        <authorList>
            <consortium name="Ensembl"/>
        </authorList>
    </citation>
    <scope>IDENTIFICATION</scope>
</reference>
<protein>
    <recommendedName>
        <fullName evidence="1">C-type lectin domain-containing protein</fullName>
    </recommendedName>
</protein>
<dbReference type="GeneTree" id="ENSGT00940000161814"/>
<proteinExistence type="predicted"/>
<dbReference type="InterPro" id="IPR050111">
    <property type="entry name" value="C-type_lectin/snaclec_domain"/>
</dbReference>
<dbReference type="InterPro" id="IPR016186">
    <property type="entry name" value="C-type_lectin-like/link_sf"/>
</dbReference>
<dbReference type="CDD" id="cd00037">
    <property type="entry name" value="CLECT"/>
    <property type="match status" value="1"/>
</dbReference>
<dbReference type="Proteomes" id="UP000694580">
    <property type="component" value="Unplaced"/>
</dbReference>
<evidence type="ECO:0000313" key="3">
    <source>
        <dbReference type="Proteomes" id="UP000694580"/>
    </source>
</evidence>
<dbReference type="SUPFAM" id="SSF56436">
    <property type="entry name" value="C-type lectin-like"/>
    <property type="match status" value="1"/>
</dbReference>
<dbReference type="PROSITE" id="PS50041">
    <property type="entry name" value="C_TYPE_LECTIN_2"/>
    <property type="match status" value="1"/>
</dbReference>
<accession>A0AAY4BPU6</accession>
<dbReference type="InterPro" id="IPR001304">
    <property type="entry name" value="C-type_lectin-like"/>
</dbReference>
<organism evidence="2 3">
    <name type="scientific">Denticeps clupeoides</name>
    <name type="common">denticle herring</name>
    <dbReference type="NCBI Taxonomy" id="299321"/>
    <lineage>
        <taxon>Eukaryota</taxon>
        <taxon>Metazoa</taxon>
        <taxon>Chordata</taxon>
        <taxon>Craniata</taxon>
        <taxon>Vertebrata</taxon>
        <taxon>Euteleostomi</taxon>
        <taxon>Actinopterygii</taxon>
        <taxon>Neopterygii</taxon>
        <taxon>Teleostei</taxon>
        <taxon>Clupei</taxon>
        <taxon>Clupeiformes</taxon>
        <taxon>Denticipitoidei</taxon>
        <taxon>Denticipitidae</taxon>
        <taxon>Denticeps</taxon>
    </lineage>
</organism>
<dbReference type="SMART" id="SM00034">
    <property type="entry name" value="CLECT"/>
    <property type="match status" value="1"/>
</dbReference>
<keyword evidence="3" id="KW-1185">Reference proteome</keyword>
<dbReference type="Ensembl" id="ENSDCDT00010027437.1">
    <property type="protein sequence ID" value="ENSDCDP00010022915.1"/>
    <property type="gene ID" value="ENSDCDG00010013606.1"/>
</dbReference>
<sequence>MRLFTLNQTHSGTDTPCRFSFETIVSLVCNEYGWRKTYKMRWWPSAHLHLLLQRDCSRRITMTALRVLLICCIVFMPIVKAGEEPSEPCAKDWVLHGTRYFKLFTTAADWAVAERACQSNGGHLASIHSAEEHRFLAGLVKKVGNISVWIGGSDAVKVGTWFWSDGSKWDFAEWASGEPNNGGQKQHCAQLWGERTFP</sequence>
<dbReference type="Pfam" id="PF00059">
    <property type="entry name" value="Lectin_C"/>
    <property type="match status" value="1"/>
</dbReference>
<evidence type="ECO:0000313" key="2">
    <source>
        <dbReference type="Ensembl" id="ENSDCDP00010022915.1"/>
    </source>
</evidence>